<protein>
    <recommendedName>
        <fullName evidence="1">HTH marR-type domain-containing protein</fullName>
    </recommendedName>
</protein>
<dbReference type="Gene3D" id="1.10.10.10">
    <property type="entry name" value="Winged helix-like DNA-binding domain superfamily/Winged helix DNA-binding domain"/>
    <property type="match status" value="1"/>
</dbReference>
<evidence type="ECO:0000313" key="2">
    <source>
        <dbReference type="EMBL" id="GDY50244.1"/>
    </source>
</evidence>
<dbReference type="GO" id="GO:0006950">
    <property type="term" value="P:response to stress"/>
    <property type="evidence" value="ECO:0007669"/>
    <property type="project" value="TreeGrafter"/>
</dbReference>
<dbReference type="Pfam" id="PF01047">
    <property type="entry name" value="MarR"/>
    <property type="match status" value="1"/>
</dbReference>
<reference evidence="2 3" key="1">
    <citation type="journal article" date="2020" name="Int. J. Syst. Evol. Microbiol.">
        <title>Reclassification of Streptomyces castelarensis and Streptomyces sporoclivatus as later heterotypic synonyms of Streptomyces antimycoticus.</title>
        <authorList>
            <person name="Komaki H."/>
            <person name="Tamura T."/>
        </authorList>
    </citation>
    <scope>NUCLEOTIDE SEQUENCE [LARGE SCALE GENOMIC DNA]</scope>
    <source>
        <strain evidence="2 3">NBRC 13459</strain>
    </source>
</reference>
<proteinExistence type="predicted"/>
<dbReference type="GO" id="GO:0003700">
    <property type="term" value="F:DNA-binding transcription factor activity"/>
    <property type="evidence" value="ECO:0007669"/>
    <property type="project" value="InterPro"/>
</dbReference>
<gene>
    <name evidence="2" type="ORF">SVIO_008670</name>
</gene>
<keyword evidence="3" id="KW-1185">Reference proteome</keyword>
<dbReference type="InterPro" id="IPR036388">
    <property type="entry name" value="WH-like_DNA-bd_sf"/>
</dbReference>
<dbReference type="SMART" id="SM00347">
    <property type="entry name" value="HTH_MARR"/>
    <property type="match status" value="1"/>
</dbReference>
<dbReference type="InterPro" id="IPR039422">
    <property type="entry name" value="MarR/SlyA-like"/>
</dbReference>
<evidence type="ECO:0000313" key="3">
    <source>
        <dbReference type="Proteomes" id="UP000301309"/>
    </source>
</evidence>
<comment type="caution">
    <text evidence="2">The sequence shown here is derived from an EMBL/GenBank/DDBJ whole genome shotgun (WGS) entry which is preliminary data.</text>
</comment>
<accession>A0A4D4KPX7</accession>
<organism evidence="2 3">
    <name type="scientific">Streptomyces violaceusniger</name>
    <dbReference type="NCBI Taxonomy" id="68280"/>
    <lineage>
        <taxon>Bacteria</taxon>
        <taxon>Bacillati</taxon>
        <taxon>Actinomycetota</taxon>
        <taxon>Actinomycetes</taxon>
        <taxon>Kitasatosporales</taxon>
        <taxon>Streptomycetaceae</taxon>
        <taxon>Streptomyces</taxon>
        <taxon>Streptomyces violaceusniger group</taxon>
    </lineage>
</organism>
<dbReference type="SUPFAM" id="SSF46785">
    <property type="entry name" value="Winged helix' DNA-binding domain"/>
    <property type="match status" value="1"/>
</dbReference>
<dbReference type="AlphaFoldDB" id="A0A4D4KPX7"/>
<dbReference type="RefSeq" id="WP_137976132.1">
    <property type="nucleotide sequence ID" value="NZ_BAAASO010000028.1"/>
</dbReference>
<name>A0A4D4KPX7_STRVO</name>
<dbReference type="InterPro" id="IPR036390">
    <property type="entry name" value="WH_DNA-bd_sf"/>
</dbReference>
<dbReference type="Proteomes" id="UP000301309">
    <property type="component" value="Unassembled WGS sequence"/>
</dbReference>
<sequence length="173" mass="19327">MTSPLPYINPFDDGRSPTEAAADMDEASSMIDAVFRFERAVTRIGNTRLRPWKMTLSSYTALRILANQPHLSLAQLSRRCYARPQTMTRMVTQLESRGFVARDAHPESERALSLRVTEAGLAALEEMSNEVLKISDTLNATLGRDDVVATDGRLRQAALVVENELRDMGRSEE</sequence>
<dbReference type="OrthoDB" id="3177763at2"/>
<evidence type="ECO:0000259" key="1">
    <source>
        <dbReference type="PROSITE" id="PS50995"/>
    </source>
</evidence>
<dbReference type="PANTHER" id="PTHR33164:SF43">
    <property type="entry name" value="HTH-TYPE TRANSCRIPTIONAL REPRESSOR YETL"/>
    <property type="match status" value="1"/>
</dbReference>
<feature type="domain" description="HTH marR-type" evidence="1">
    <location>
        <begin position="27"/>
        <end position="163"/>
    </location>
</feature>
<dbReference type="PANTHER" id="PTHR33164">
    <property type="entry name" value="TRANSCRIPTIONAL REGULATOR, MARR FAMILY"/>
    <property type="match status" value="1"/>
</dbReference>
<dbReference type="InterPro" id="IPR000835">
    <property type="entry name" value="HTH_MarR-typ"/>
</dbReference>
<dbReference type="PROSITE" id="PS50995">
    <property type="entry name" value="HTH_MARR_2"/>
    <property type="match status" value="1"/>
</dbReference>
<dbReference type="EMBL" id="BJHW01000001">
    <property type="protein sequence ID" value="GDY50244.1"/>
    <property type="molecule type" value="Genomic_DNA"/>
</dbReference>